<evidence type="ECO:0000313" key="4">
    <source>
        <dbReference type="Proteomes" id="UP000000235"/>
    </source>
</evidence>
<feature type="compositionally biased region" description="Polar residues" evidence="1">
    <location>
        <begin position="1"/>
        <end position="18"/>
    </location>
</feature>
<dbReference type="PANTHER" id="PTHR47260">
    <property type="entry name" value="UPF0644 PROTEIN PB2B4.06"/>
    <property type="match status" value="1"/>
</dbReference>
<sequence length="256" mass="27436">MMTVNGSRTRGTTVTMSRSNHERWRSHHPMQEQRDASPSLLDRREAIAELGDALRDLVEQAVRTEAPADELRQVTADLRRAARPLAVHEREGLRTPSADDLLGGVRMYNPVTGVGSALAPPLRIDLVDGVAIGACTLGSAFEGPPTYAHGGVSAQLLDQLLGYVASATGSAGMTVRLETRYHAPIPLRTPLHLTARVTAVDGRKTTAHGVITTAARPGDLLVEATGAFVAPRPDQSRRLFGAALQRDAIDPSVEYD</sequence>
<dbReference type="EMBL" id="CP000667">
    <property type="protein sequence ID" value="ABP55072.1"/>
    <property type="molecule type" value="Genomic_DNA"/>
</dbReference>
<evidence type="ECO:0000313" key="3">
    <source>
        <dbReference type="EMBL" id="ABP55072.1"/>
    </source>
</evidence>
<dbReference type="CDD" id="cd03443">
    <property type="entry name" value="PaaI_thioesterase"/>
    <property type="match status" value="1"/>
</dbReference>
<dbReference type="eggNOG" id="COG2050">
    <property type="taxonomic scope" value="Bacteria"/>
</dbReference>
<feature type="domain" description="Thioesterase" evidence="2">
    <location>
        <begin position="147"/>
        <end position="211"/>
    </location>
</feature>
<dbReference type="InterPro" id="IPR029069">
    <property type="entry name" value="HotDog_dom_sf"/>
</dbReference>
<dbReference type="PANTHER" id="PTHR47260:SF6">
    <property type="entry name" value="THIOESTERASE DOMAIN-CONTAINING PROTEIN"/>
    <property type="match status" value="1"/>
</dbReference>
<protein>
    <submittedName>
        <fullName evidence="3">Thioesterase superfamily protein</fullName>
    </submittedName>
</protein>
<dbReference type="Gene3D" id="3.10.129.10">
    <property type="entry name" value="Hotdog Thioesterase"/>
    <property type="match status" value="1"/>
</dbReference>
<feature type="compositionally biased region" description="Basic and acidic residues" evidence="1">
    <location>
        <begin position="19"/>
        <end position="38"/>
    </location>
</feature>
<gene>
    <name evidence="3" type="ordered locus">Strop_2628</name>
</gene>
<dbReference type="InterPro" id="IPR052061">
    <property type="entry name" value="PTE-AB_protein"/>
</dbReference>
<dbReference type="AlphaFoldDB" id="A4X872"/>
<evidence type="ECO:0000256" key="1">
    <source>
        <dbReference type="SAM" id="MobiDB-lite"/>
    </source>
</evidence>
<name>A4X872_SALTO</name>
<dbReference type="STRING" id="369723.Strop_2628"/>
<dbReference type="HOGENOM" id="CLU_094961_0_0_11"/>
<keyword evidence="4" id="KW-1185">Reference proteome</keyword>
<dbReference type="Pfam" id="PF03061">
    <property type="entry name" value="4HBT"/>
    <property type="match status" value="1"/>
</dbReference>
<organism evidence="3 4">
    <name type="scientific">Salinispora tropica (strain ATCC BAA-916 / DSM 44818 / JCM 13857 / NBRC 105044 / CNB-440)</name>
    <dbReference type="NCBI Taxonomy" id="369723"/>
    <lineage>
        <taxon>Bacteria</taxon>
        <taxon>Bacillati</taxon>
        <taxon>Actinomycetota</taxon>
        <taxon>Actinomycetes</taxon>
        <taxon>Micromonosporales</taxon>
        <taxon>Micromonosporaceae</taxon>
        <taxon>Salinispora</taxon>
    </lineage>
</organism>
<reference evidence="4" key="1">
    <citation type="journal article" date="2007" name="Proc. Natl. Acad. Sci. U.S.A.">
        <title>Genome sequencing reveals complex secondary metabolome in the marine actinomycete Salinispora tropica.</title>
        <authorList>
            <person name="Udwary D.W."/>
            <person name="Zeigler L."/>
            <person name="Asolkar R.N."/>
            <person name="Singan V."/>
            <person name="Lapidus A."/>
            <person name="Fenical W."/>
            <person name="Jensen P.R."/>
            <person name="Moore B.S."/>
        </authorList>
    </citation>
    <scope>NUCLEOTIDE SEQUENCE [LARGE SCALE GENOMIC DNA]</scope>
    <source>
        <strain evidence="4">ATCC BAA-916 / DSM 44818 / CNB-440</strain>
    </source>
</reference>
<dbReference type="Proteomes" id="UP000000235">
    <property type="component" value="Chromosome"/>
</dbReference>
<accession>A4X872</accession>
<proteinExistence type="predicted"/>
<dbReference type="KEGG" id="stp:Strop_2628"/>
<feature type="region of interest" description="Disordered" evidence="1">
    <location>
        <begin position="1"/>
        <end position="38"/>
    </location>
</feature>
<dbReference type="SUPFAM" id="SSF54637">
    <property type="entry name" value="Thioesterase/thiol ester dehydrase-isomerase"/>
    <property type="match status" value="1"/>
</dbReference>
<dbReference type="InterPro" id="IPR006683">
    <property type="entry name" value="Thioestr_dom"/>
</dbReference>
<evidence type="ECO:0000259" key="2">
    <source>
        <dbReference type="Pfam" id="PF03061"/>
    </source>
</evidence>